<evidence type="ECO:0000313" key="11">
    <source>
        <dbReference type="EMBL" id="AGH95127.1"/>
    </source>
</evidence>
<comment type="subunit">
    <text evidence="9 10">Homodimer, forms a heterotetramer with a Cas2 homodimer.</text>
</comment>
<keyword evidence="5 10" id="KW-0460">Magnesium</keyword>
<evidence type="ECO:0000256" key="2">
    <source>
        <dbReference type="ARBA" id="ARBA00022723"/>
    </source>
</evidence>
<dbReference type="EMBL" id="CP003537">
    <property type="protein sequence ID" value="AGH95127.1"/>
    <property type="molecule type" value="Genomic_DNA"/>
</dbReference>
<dbReference type="InterPro" id="IPR019855">
    <property type="entry name" value="CRISPR-assoc_Cas1_NMENI"/>
</dbReference>
<dbReference type="Gene3D" id="3.100.10.20">
    <property type="entry name" value="CRISPR-associated endonuclease Cas1, N-terminal domain"/>
    <property type="match status" value="1"/>
</dbReference>
<keyword evidence="6 10" id="KW-0051">Antiviral defense</keyword>
<dbReference type="eggNOG" id="COG1518">
    <property type="taxonomic scope" value="Bacteria"/>
</dbReference>
<dbReference type="STRING" id="1184267.A11Q_911"/>
<dbReference type="Proteomes" id="UP000012040">
    <property type="component" value="Chromosome"/>
</dbReference>
<gene>
    <name evidence="10" type="primary">cas1</name>
    <name evidence="11" type="ORF">A11Q_911</name>
</gene>
<dbReference type="EC" id="3.1.-.-" evidence="10"/>
<dbReference type="KEGG" id="bex:A11Q_911"/>
<evidence type="ECO:0000313" key="12">
    <source>
        <dbReference type="Proteomes" id="UP000012040"/>
    </source>
</evidence>
<dbReference type="InterPro" id="IPR050646">
    <property type="entry name" value="Cas1"/>
</dbReference>
<dbReference type="Pfam" id="PF01867">
    <property type="entry name" value="Cas_Cas1"/>
    <property type="match status" value="1"/>
</dbReference>
<dbReference type="InterPro" id="IPR042211">
    <property type="entry name" value="CRISPR-assoc_Cas1_N"/>
</dbReference>
<comment type="cofactor">
    <cofactor evidence="10">
        <name>Mg(2+)</name>
        <dbReference type="ChEBI" id="CHEBI:18420"/>
    </cofactor>
    <cofactor evidence="10">
        <name>Mn(2+)</name>
        <dbReference type="ChEBI" id="CHEBI:29035"/>
    </cofactor>
</comment>
<evidence type="ECO:0000256" key="7">
    <source>
        <dbReference type="ARBA" id="ARBA00023125"/>
    </source>
</evidence>
<comment type="similarity">
    <text evidence="10">Belongs to the CRISPR-associated endonuclease Cas1 family.</text>
</comment>
<proteinExistence type="inferred from homology"/>
<dbReference type="Gene3D" id="1.20.120.920">
    <property type="entry name" value="CRISPR-associated endonuclease Cas1, C-terminal domain"/>
    <property type="match status" value="1"/>
</dbReference>
<keyword evidence="7 10" id="KW-0238">DNA-binding</keyword>
<name>M4V6X5_9BACT</name>
<dbReference type="NCBIfam" id="TIGR00287">
    <property type="entry name" value="cas1"/>
    <property type="match status" value="1"/>
</dbReference>
<dbReference type="NCBIfam" id="TIGR03639">
    <property type="entry name" value="cas1_NMENI"/>
    <property type="match status" value="1"/>
</dbReference>
<dbReference type="InterPro" id="IPR002729">
    <property type="entry name" value="CRISPR-assoc_Cas1"/>
</dbReference>
<dbReference type="AlphaFoldDB" id="M4V6X5"/>
<evidence type="ECO:0000256" key="5">
    <source>
        <dbReference type="ARBA" id="ARBA00022842"/>
    </source>
</evidence>
<dbReference type="HAMAP" id="MF_01470">
    <property type="entry name" value="Cas1"/>
    <property type="match status" value="1"/>
</dbReference>
<evidence type="ECO:0000256" key="1">
    <source>
        <dbReference type="ARBA" id="ARBA00022722"/>
    </source>
</evidence>
<feature type="binding site" evidence="10">
    <location>
        <position position="204"/>
    </location>
    <ligand>
        <name>Mn(2+)</name>
        <dbReference type="ChEBI" id="CHEBI:29035"/>
    </ligand>
</feature>
<keyword evidence="2 10" id="KW-0479">Metal-binding</keyword>
<dbReference type="PANTHER" id="PTHR34353">
    <property type="entry name" value="CRISPR-ASSOCIATED ENDONUCLEASE CAS1 1"/>
    <property type="match status" value="1"/>
</dbReference>
<evidence type="ECO:0000256" key="10">
    <source>
        <dbReference type="HAMAP-Rule" id="MF_01470"/>
    </source>
</evidence>
<dbReference type="PANTHER" id="PTHR34353:SF2">
    <property type="entry name" value="CRISPR-ASSOCIATED ENDONUCLEASE CAS1 1"/>
    <property type="match status" value="1"/>
</dbReference>
<accession>M4V6X5</accession>
<keyword evidence="4 10" id="KW-0378">Hydrolase</keyword>
<comment type="function">
    <text evidence="10">CRISPR (clustered regularly interspaced short palindromic repeat), is an adaptive immune system that provides protection against mobile genetic elements (viruses, transposable elements and conjugative plasmids). CRISPR clusters contain spacers, sequences complementary to antecedent mobile elements, and target invading nucleic acids. CRISPR clusters are transcribed and processed into CRISPR RNA (crRNA). Acts as a dsDNA endonuclease. Involved in the integration of spacer DNA into the CRISPR cassette.</text>
</comment>
<evidence type="ECO:0000256" key="8">
    <source>
        <dbReference type="ARBA" id="ARBA00023211"/>
    </source>
</evidence>
<keyword evidence="3 10" id="KW-0255">Endonuclease</keyword>
<dbReference type="GO" id="GO:0003677">
    <property type="term" value="F:DNA binding"/>
    <property type="evidence" value="ECO:0007669"/>
    <property type="project" value="UniProtKB-KW"/>
</dbReference>
<dbReference type="OrthoDB" id="9803119at2"/>
<dbReference type="PATRIC" id="fig|1184267.3.peg.926"/>
<dbReference type="GO" id="GO:0043571">
    <property type="term" value="P:maintenance of CRISPR repeat elements"/>
    <property type="evidence" value="ECO:0007669"/>
    <property type="project" value="UniProtKB-UniRule"/>
</dbReference>
<dbReference type="RefSeq" id="WP_015469617.1">
    <property type="nucleotide sequence ID" value="NC_020813.1"/>
</dbReference>
<evidence type="ECO:0000256" key="9">
    <source>
        <dbReference type="ARBA" id="ARBA00038592"/>
    </source>
</evidence>
<dbReference type="GO" id="GO:0046872">
    <property type="term" value="F:metal ion binding"/>
    <property type="evidence" value="ECO:0007669"/>
    <property type="project" value="UniProtKB-UniRule"/>
</dbReference>
<evidence type="ECO:0000256" key="3">
    <source>
        <dbReference type="ARBA" id="ARBA00022759"/>
    </source>
</evidence>
<evidence type="ECO:0000256" key="4">
    <source>
        <dbReference type="ARBA" id="ARBA00022801"/>
    </source>
</evidence>
<reference evidence="11 12" key="1">
    <citation type="journal article" date="2013" name="ISME J.">
        <title>By their genes ye shall know them: genomic signatures of predatory bacteria.</title>
        <authorList>
            <person name="Pasternak Z."/>
            <person name="Pietrokovski S."/>
            <person name="Rotem O."/>
            <person name="Gophna U."/>
            <person name="Lurie-Weinberger M.N."/>
            <person name="Jurkevitch E."/>
        </authorList>
    </citation>
    <scope>NUCLEOTIDE SEQUENCE [LARGE SCALE GENOMIC DNA]</scope>
    <source>
        <strain evidence="11 12">JSS</strain>
    </source>
</reference>
<protein>
    <recommendedName>
        <fullName evidence="10">CRISPR-associated endonuclease Cas1</fullName>
        <ecNumber evidence="10">3.1.-.-</ecNumber>
    </recommendedName>
</protein>
<dbReference type="GO" id="GO:0016787">
    <property type="term" value="F:hydrolase activity"/>
    <property type="evidence" value="ECO:0007669"/>
    <property type="project" value="UniProtKB-KW"/>
</dbReference>
<keyword evidence="1 10" id="KW-0540">Nuclease</keyword>
<evidence type="ECO:0000256" key="6">
    <source>
        <dbReference type="ARBA" id="ARBA00023118"/>
    </source>
</evidence>
<organism evidence="11 12">
    <name type="scientific">Pseudobdellovibrio exovorus JSS</name>
    <dbReference type="NCBI Taxonomy" id="1184267"/>
    <lineage>
        <taxon>Bacteria</taxon>
        <taxon>Pseudomonadati</taxon>
        <taxon>Bdellovibrionota</taxon>
        <taxon>Bdellovibrionia</taxon>
        <taxon>Bdellovibrionales</taxon>
        <taxon>Pseudobdellovibrionaceae</taxon>
        <taxon>Pseudobdellovibrio</taxon>
    </lineage>
</organism>
<sequence length="297" mass="34003">MKNHVLEFLSPGLKITKSRGHLVVLSSKGESEIPLDDIFTALILSEDVLISTNVVTSMIERNIPIIFCDSKYTPLASMLGYQGHSLTQKRQAAQISLSDIQKGRLWQKAVKQKIWQQHQLLKHLKKEQILMDKFFHEVEIHDETNLEAQAARLYWKTLFGDNFRRDPVLSGTNSFLNYGYAILRSAVARSVASSGLNPTIGIHHSNFENPFCLVDDLMEPFRPLVDSYCYTLQDESDLSPQNKRKLSIILEHEVIYRNEKKPLSSAIHEYCHSFTNAILNADYKLFDTSINLNFYAI</sequence>
<keyword evidence="12" id="KW-1185">Reference proteome</keyword>
<dbReference type="HOGENOM" id="CLU_055263_1_0_7"/>
<feature type="binding site" evidence="10">
    <location>
        <position position="219"/>
    </location>
    <ligand>
        <name>Mn(2+)</name>
        <dbReference type="ChEBI" id="CHEBI:29035"/>
    </ligand>
</feature>
<dbReference type="GO" id="GO:0051607">
    <property type="term" value="P:defense response to virus"/>
    <property type="evidence" value="ECO:0007669"/>
    <property type="project" value="UniProtKB-UniRule"/>
</dbReference>
<feature type="binding site" evidence="10">
    <location>
        <position position="147"/>
    </location>
    <ligand>
        <name>Mn(2+)</name>
        <dbReference type="ChEBI" id="CHEBI:29035"/>
    </ligand>
</feature>
<keyword evidence="8 10" id="KW-0464">Manganese</keyword>
<dbReference type="InterPro" id="IPR042206">
    <property type="entry name" value="CRISPR-assoc_Cas1_C"/>
</dbReference>
<dbReference type="GO" id="GO:0004520">
    <property type="term" value="F:DNA endonuclease activity"/>
    <property type="evidence" value="ECO:0007669"/>
    <property type="project" value="InterPro"/>
</dbReference>